<dbReference type="AlphaFoldDB" id="A0A5A7RAA9"/>
<name>A0A5A7RAA9_STRAF</name>
<organism evidence="2 3">
    <name type="scientific">Striga asiatica</name>
    <name type="common">Asiatic witchweed</name>
    <name type="synonym">Buchnera asiatica</name>
    <dbReference type="NCBI Taxonomy" id="4170"/>
    <lineage>
        <taxon>Eukaryota</taxon>
        <taxon>Viridiplantae</taxon>
        <taxon>Streptophyta</taxon>
        <taxon>Embryophyta</taxon>
        <taxon>Tracheophyta</taxon>
        <taxon>Spermatophyta</taxon>
        <taxon>Magnoliopsida</taxon>
        <taxon>eudicotyledons</taxon>
        <taxon>Gunneridae</taxon>
        <taxon>Pentapetalae</taxon>
        <taxon>asterids</taxon>
        <taxon>lamiids</taxon>
        <taxon>Lamiales</taxon>
        <taxon>Orobanchaceae</taxon>
        <taxon>Buchnereae</taxon>
        <taxon>Striga</taxon>
    </lineage>
</organism>
<feature type="region of interest" description="Disordered" evidence="1">
    <location>
        <begin position="50"/>
        <end position="102"/>
    </location>
</feature>
<comment type="caution">
    <text evidence="2">The sequence shown here is derived from an EMBL/GenBank/DDBJ whole genome shotgun (WGS) entry which is preliminary data.</text>
</comment>
<feature type="compositionally biased region" description="Low complexity" evidence="1">
    <location>
        <begin position="50"/>
        <end position="61"/>
    </location>
</feature>
<feature type="region of interest" description="Disordered" evidence="1">
    <location>
        <begin position="128"/>
        <end position="148"/>
    </location>
</feature>
<dbReference type="EMBL" id="BKCP01011403">
    <property type="protein sequence ID" value="GER54685.1"/>
    <property type="molecule type" value="Genomic_DNA"/>
</dbReference>
<proteinExistence type="predicted"/>
<evidence type="ECO:0000256" key="1">
    <source>
        <dbReference type="SAM" id="MobiDB-lite"/>
    </source>
</evidence>
<keyword evidence="3" id="KW-1185">Reference proteome</keyword>
<feature type="compositionally biased region" description="Basic and acidic residues" evidence="1">
    <location>
        <begin position="86"/>
        <end position="97"/>
    </location>
</feature>
<dbReference type="Proteomes" id="UP000325081">
    <property type="component" value="Unassembled WGS sequence"/>
</dbReference>
<feature type="compositionally biased region" description="Polar residues" evidence="1">
    <location>
        <begin position="128"/>
        <end position="139"/>
    </location>
</feature>
<sequence>MLLGLASPVDWPASLGLLARNNGSPSFCLGFTSGPLLVTSQLRIVIPASSTPSSRTLPSPLHAFRSTPTTKAVRIGSRLSHRKPQSRPDRSPPEPDRTPSIVDRFRLWPLDRQYLESSPWELSRQSVRAYESQSGTSEANRVEPPQQLHNCRPRAAAFPGATARL</sequence>
<evidence type="ECO:0000313" key="3">
    <source>
        <dbReference type="Proteomes" id="UP000325081"/>
    </source>
</evidence>
<evidence type="ECO:0000313" key="2">
    <source>
        <dbReference type="EMBL" id="GER54685.1"/>
    </source>
</evidence>
<gene>
    <name evidence="2" type="ORF">STAS_32301</name>
</gene>
<protein>
    <submittedName>
        <fullName evidence="2">Mechanosensitive channel of smallconductance-like 5</fullName>
    </submittedName>
</protein>
<accession>A0A5A7RAA9</accession>
<reference evidence="3" key="1">
    <citation type="journal article" date="2019" name="Curr. Biol.">
        <title>Genome Sequence of Striga asiatica Provides Insight into the Evolution of Plant Parasitism.</title>
        <authorList>
            <person name="Yoshida S."/>
            <person name="Kim S."/>
            <person name="Wafula E.K."/>
            <person name="Tanskanen J."/>
            <person name="Kim Y.M."/>
            <person name="Honaas L."/>
            <person name="Yang Z."/>
            <person name="Spallek T."/>
            <person name="Conn C.E."/>
            <person name="Ichihashi Y."/>
            <person name="Cheong K."/>
            <person name="Cui S."/>
            <person name="Der J.P."/>
            <person name="Gundlach H."/>
            <person name="Jiao Y."/>
            <person name="Hori C."/>
            <person name="Ishida J.K."/>
            <person name="Kasahara H."/>
            <person name="Kiba T."/>
            <person name="Kim M.S."/>
            <person name="Koo N."/>
            <person name="Laohavisit A."/>
            <person name="Lee Y.H."/>
            <person name="Lumba S."/>
            <person name="McCourt P."/>
            <person name="Mortimer J.C."/>
            <person name="Mutuku J.M."/>
            <person name="Nomura T."/>
            <person name="Sasaki-Sekimoto Y."/>
            <person name="Seto Y."/>
            <person name="Wang Y."/>
            <person name="Wakatake T."/>
            <person name="Sakakibara H."/>
            <person name="Demura T."/>
            <person name="Yamaguchi S."/>
            <person name="Yoneyama K."/>
            <person name="Manabe R.I."/>
            <person name="Nelson D.C."/>
            <person name="Schulman A.H."/>
            <person name="Timko M.P."/>
            <person name="dePamphilis C.W."/>
            <person name="Choi D."/>
            <person name="Shirasu K."/>
        </authorList>
    </citation>
    <scope>NUCLEOTIDE SEQUENCE [LARGE SCALE GENOMIC DNA]</scope>
    <source>
        <strain evidence="3">cv. UVA1</strain>
    </source>
</reference>